<feature type="transmembrane region" description="Helical" evidence="1">
    <location>
        <begin position="6"/>
        <end position="32"/>
    </location>
</feature>
<protein>
    <submittedName>
        <fullName evidence="2">DUF368 domain-containing protein</fullName>
    </submittedName>
</protein>
<keyword evidence="3" id="KW-1185">Reference proteome</keyword>
<keyword evidence="1" id="KW-0812">Transmembrane</keyword>
<sequence>MIKNIISGAFIGVANIIPGVSGGTVALLLGVYEKLTESVGEFFTAPKEKKMEFIKFLSQIFIGVVIGLLVFAKVIGFLYANYREGTSFFFLGLIVASLPLVLTHRDNKQIDKHGKLWFLFGLLLMIGFTLLQSFYGNGETSSSLYRLTGGYIIKLILAGTLAGGAMVIPGISGSLLLVMMGEYYNILGFVNNRMILPVALVGLGALIGIVGFARIIDKLLKSHRDNTLYFIIGLIVASLVEIWPGFTLTLSNGITNIVIFGLGIYIVKLMKKLEGNK</sequence>
<dbReference type="EMBL" id="QUAJ01000001">
    <property type="protein sequence ID" value="REI43111.1"/>
    <property type="molecule type" value="Genomic_DNA"/>
</dbReference>
<feature type="transmembrane region" description="Helical" evidence="1">
    <location>
        <begin position="116"/>
        <end position="135"/>
    </location>
</feature>
<feature type="transmembrane region" description="Helical" evidence="1">
    <location>
        <begin position="228"/>
        <end position="246"/>
    </location>
</feature>
<feature type="transmembrane region" description="Helical" evidence="1">
    <location>
        <begin position="155"/>
        <end position="183"/>
    </location>
</feature>
<dbReference type="PANTHER" id="PTHR37308:SF1">
    <property type="entry name" value="POLYPRENYL-PHOSPHATE TRANSPORTER"/>
    <property type="match status" value="1"/>
</dbReference>
<evidence type="ECO:0000256" key="1">
    <source>
        <dbReference type="SAM" id="Phobius"/>
    </source>
</evidence>
<comment type="caution">
    <text evidence="2">The sequence shown here is derived from an EMBL/GenBank/DDBJ whole genome shotgun (WGS) entry which is preliminary data.</text>
</comment>
<dbReference type="InterPro" id="IPR007163">
    <property type="entry name" value="VCA0040-like"/>
</dbReference>
<name>A0ABX9KL22_9FUSO</name>
<feature type="transmembrane region" description="Helical" evidence="1">
    <location>
        <begin position="253"/>
        <end position="270"/>
    </location>
</feature>
<feature type="transmembrane region" description="Helical" evidence="1">
    <location>
        <begin position="195"/>
        <end position="216"/>
    </location>
</feature>
<evidence type="ECO:0000313" key="3">
    <source>
        <dbReference type="Proteomes" id="UP000263486"/>
    </source>
</evidence>
<keyword evidence="1" id="KW-0472">Membrane</keyword>
<keyword evidence="1" id="KW-1133">Transmembrane helix</keyword>
<dbReference type="Pfam" id="PF04018">
    <property type="entry name" value="VCA0040-like"/>
    <property type="match status" value="1"/>
</dbReference>
<dbReference type="PANTHER" id="PTHR37308">
    <property type="entry name" value="INTEGRAL MEMBRANE PROTEIN"/>
    <property type="match status" value="1"/>
</dbReference>
<organism evidence="2 3">
    <name type="scientific">Psychrilyobacter piezotolerans</name>
    <dbReference type="NCBI Taxonomy" id="2293438"/>
    <lineage>
        <taxon>Bacteria</taxon>
        <taxon>Fusobacteriati</taxon>
        <taxon>Fusobacteriota</taxon>
        <taxon>Fusobacteriia</taxon>
        <taxon>Fusobacteriales</taxon>
        <taxon>Fusobacteriaceae</taxon>
        <taxon>Psychrilyobacter</taxon>
    </lineage>
</organism>
<accession>A0ABX9KL22</accession>
<feature type="transmembrane region" description="Helical" evidence="1">
    <location>
        <begin position="53"/>
        <end position="80"/>
    </location>
</feature>
<gene>
    <name evidence="2" type="ORF">DYH56_00220</name>
</gene>
<dbReference type="Proteomes" id="UP000263486">
    <property type="component" value="Unassembled WGS sequence"/>
</dbReference>
<feature type="transmembrane region" description="Helical" evidence="1">
    <location>
        <begin position="86"/>
        <end position="104"/>
    </location>
</feature>
<reference evidence="2 3" key="1">
    <citation type="submission" date="2018-08" db="EMBL/GenBank/DDBJ databases">
        <title>Draft genome sequence of Psychrilyobacter sp. strain SD5 isolated from Black Sea water.</title>
        <authorList>
            <person name="Yadav S."/>
            <person name="Villanueva L."/>
            <person name="Damste J.S.S."/>
        </authorList>
    </citation>
    <scope>NUCLEOTIDE SEQUENCE [LARGE SCALE GENOMIC DNA]</scope>
    <source>
        <strain evidence="2 3">SD5</strain>
    </source>
</reference>
<evidence type="ECO:0000313" key="2">
    <source>
        <dbReference type="EMBL" id="REI43111.1"/>
    </source>
</evidence>
<proteinExistence type="predicted"/>
<dbReference type="RefSeq" id="WP_114640831.1">
    <property type="nucleotide sequence ID" value="NZ_JAACIO010000001.1"/>
</dbReference>